<feature type="signal peptide" evidence="5">
    <location>
        <begin position="1"/>
        <end position="21"/>
    </location>
</feature>
<dbReference type="InterPro" id="IPR050553">
    <property type="entry name" value="Thioredoxin_ResA/DsbE_sf"/>
</dbReference>
<dbReference type="RefSeq" id="WP_011585272.1">
    <property type="nucleotide sequence ID" value="NC_008255.1"/>
</dbReference>
<dbReference type="OrthoDB" id="6399635at2"/>
<proteinExistence type="predicted"/>
<dbReference type="PANTHER" id="PTHR42852">
    <property type="entry name" value="THIOL:DISULFIDE INTERCHANGE PROTEIN DSBE"/>
    <property type="match status" value="1"/>
</dbReference>
<evidence type="ECO:0000256" key="2">
    <source>
        <dbReference type="ARBA" id="ARBA00022748"/>
    </source>
</evidence>
<dbReference type="PROSITE" id="PS51352">
    <property type="entry name" value="THIOREDOXIN_2"/>
    <property type="match status" value="1"/>
</dbReference>
<evidence type="ECO:0000313" key="8">
    <source>
        <dbReference type="Proteomes" id="UP000001822"/>
    </source>
</evidence>
<keyword evidence="2" id="KW-0201">Cytochrome c-type biogenesis</keyword>
<dbReference type="AlphaFoldDB" id="A0A6N4SS89"/>
<organism evidence="7 8">
    <name type="scientific">Cytophaga hutchinsonii (strain ATCC 33406 / DSM 1761 / CIP 103989 / NBRC 15051 / NCIMB 9469 / D465)</name>
    <dbReference type="NCBI Taxonomy" id="269798"/>
    <lineage>
        <taxon>Bacteria</taxon>
        <taxon>Pseudomonadati</taxon>
        <taxon>Bacteroidota</taxon>
        <taxon>Cytophagia</taxon>
        <taxon>Cytophagales</taxon>
        <taxon>Cytophagaceae</taxon>
        <taxon>Cytophaga</taxon>
    </lineage>
</organism>
<dbReference type="Gene3D" id="3.40.30.10">
    <property type="entry name" value="Glutaredoxin"/>
    <property type="match status" value="1"/>
</dbReference>
<protein>
    <submittedName>
        <fullName evidence="7">Thioredoxin family protein</fullName>
    </submittedName>
</protein>
<dbReference type="KEGG" id="chu:CHU_1889"/>
<keyword evidence="5" id="KW-0732">Signal</keyword>
<evidence type="ECO:0000256" key="3">
    <source>
        <dbReference type="ARBA" id="ARBA00023157"/>
    </source>
</evidence>
<dbReference type="PANTHER" id="PTHR42852:SF6">
    <property type="entry name" value="THIOL:DISULFIDE INTERCHANGE PROTEIN DSBE"/>
    <property type="match status" value="1"/>
</dbReference>
<dbReference type="InterPro" id="IPR036249">
    <property type="entry name" value="Thioredoxin-like_sf"/>
</dbReference>
<dbReference type="GO" id="GO:0030313">
    <property type="term" value="C:cell envelope"/>
    <property type="evidence" value="ECO:0007669"/>
    <property type="project" value="UniProtKB-SubCell"/>
</dbReference>
<evidence type="ECO:0000256" key="5">
    <source>
        <dbReference type="SAM" id="SignalP"/>
    </source>
</evidence>
<accession>A0A6N4SS89</accession>
<dbReference type="Proteomes" id="UP000001822">
    <property type="component" value="Chromosome"/>
</dbReference>
<evidence type="ECO:0000259" key="6">
    <source>
        <dbReference type="PROSITE" id="PS51352"/>
    </source>
</evidence>
<feature type="chain" id="PRO_5026980373" evidence="5">
    <location>
        <begin position="22"/>
        <end position="174"/>
    </location>
</feature>
<evidence type="ECO:0000256" key="4">
    <source>
        <dbReference type="ARBA" id="ARBA00023284"/>
    </source>
</evidence>
<keyword evidence="3" id="KW-1015">Disulfide bond</keyword>
<keyword evidence="8" id="KW-1185">Reference proteome</keyword>
<dbReference type="InterPro" id="IPR013740">
    <property type="entry name" value="Redoxin"/>
</dbReference>
<evidence type="ECO:0000256" key="1">
    <source>
        <dbReference type="ARBA" id="ARBA00004196"/>
    </source>
</evidence>
<evidence type="ECO:0000313" key="7">
    <source>
        <dbReference type="EMBL" id="ABG59155.1"/>
    </source>
</evidence>
<dbReference type="EMBL" id="CP000383">
    <property type="protein sequence ID" value="ABG59155.1"/>
    <property type="molecule type" value="Genomic_DNA"/>
</dbReference>
<reference evidence="7 8" key="1">
    <citation type="journal article" date="2007" name="Appl. Environ. Microbiol.">
        <title>Genome sequence of the cellulolytic gliding bacterium Cytophaga hutchinsonii.</title>
        <authorList>
            <person name="Xie G."/>
            <person name="Bruce D.C."/>
            <person name="Challacombe J.F."/>
            <person name="Chertkov O."/>
            <person name="Detter J.C."/>
            <person name="Gilna P."/>
            <person name="Han C.S."/>
            <person name="Lucas S."/>
            <person name="Misra M."/>
            <person name="Myers G.L."/>
            <person name="Richardson P."/>
            <person name="Tapia R."/>
            <person name="Thayer N."/>
            <person name="Thompson L.S."/>
            <person name="Brettin T.S."/>
            <person name="Henrissat B."/>
            <person name="Wilson D.B."/>
            <person name="McBride M.J."/>
        </authorList>
    </citation>
    <scope>NUCLEOTIDE SEQUENCE [LARGE SCALE GENOMIC DNA]</scope>
    <source>
        <strain evidence="8">ATCC 33406 / DSM 1761 / CIP 103989 / NBRC 15051 / NCIMB 9469 / D465</strain>
    </source>
</reference>
<sequence length="174" mass="19355">MKHILRLNVLFACALATIVFCAFKTDESAERPLAPDFTLESNEGKKVSLSDFKGKVVYIDFWATWCGPCVAEIPHSKKLKEKFAGNDSIVFMYVSVDNEDNVDGWKSFIRKKGLTGVQLISRDGGKEDRVGERYGLQYIPRFVLVDKSGKVAYGQAPAPSDASSEQLIKQLLAE</sequence>
<gene>
    <name evidence="7" type="ordered locus">CHU_1889</name>
</gene>
<dbReference type="GO" id="GO:0016491">
    <property type="term" value="F:oxidoreductase activity"/>
    <property type="evidence" value="ECO:0007669"/>
    <property type="project" value="InterPro"/>
</dbReference>
<dbReference type="SUPFAM" id="SSF52833">
    <property type="entry name" value="Thioredoxin-like"/>
    <property type="match status" value="1"/>
</dbReference>
<keyword evidence="4" id="KW-0676">Redox-active center</keyword>
<dbReference type="CDD" id="cd02966">
    <property type="entry name" value="TlpA_like_family"/>
    <property type="match status" value="1"/>
</dbReference>
<comment type="subcellular location">
    <subcellularLocation>
        <location evidence="1">Cell envelope</location>
    </subcellularLocation>
</comment>
<dbReference type="InterPro" id="IPR013766">
    <property type="entry name" value="Thioredoxin_domain"/>
</dbReference>
<feature type="domain" description="Thioredoxin" evidence="6">
    <location>
        <begin position="28"/>
        <end position="174"/>
    </location>
</feature>
<dbReference type="GO" id="GO:0017004">
    <property type="term" value="P:cytochrome complex assembly"/>
    <property type="evidence" value="ECO:0007669"/>
    <property type="project" value="UniProtKB-KW"/>
</dbReference>
<name>A0A6N4SS89_CYTH3</name>
<dbReference type="Pfam" id="PF08534">
    <property type="entry name" value="Redoxin"/>
    <property type="match status" value="1"/>
</dbReference>